<dbReference type="Proteomes" id="UP001595816">
    <property type="component" value="Unassembled WGS sequence"/>
</dbReference>
<accession>A0ABV8LUF6</accession>
<keyword evidence="2" id="KW-1185">Reference proteome</keyword>
<dbReference type="RefSeq" id="WP_382190569.1">
    <property type="nucleotide sequence ID" value="NZ_JBHSAY010000015.1"/>
</dbReference>
<name>A0ABV8LUF6_9ACTN</name>
<dbReference type="EMBL" id="JBHSAY010000015">
    <property type="protein sequence ID" value="MFC4133850.1"/>
    <property type="molecule type" value="Genomic_DNA"/>
</dbReference>
<proteinExistence type="predicted"/>
<organism evidence="1 2">
    <name type="scientific">Hamadaea flava</name>
    <dbReference type="NCBI Taxonomy" id="1742688"/>
    <lineage>
        <taxon>Bacteria</taxon>
        <taxon>Bacillati</taxon>
        <taxon>Actinomycetota</taxon>
        <taxon>Actinomycetes</taxon>
        <taxon>Micromonosporales</taxon>
        <taxon>Micromonosporaceae</taxon>
        <taxon>Hamadaea</taxon>
    </lineage>
</organism>
<reference evidence="2" key="1">
    <citation type="journal article" date="2019" name="Int. J. Syst. Evol. Microbiol.">
        <title>The Global Catalogue of Microorganisms (GCM) 10K type strain sequencing project: providing services to taxonomists for standard genome sequencing and annotation.</title>
        <authorList>
            <consortium name="The Broad Institute Genomics Platform"/>
            <consortium name="The Broad Institute Genome Sequencing Center for Infectious Disease"/>
            <person name="Wu L."/>
            <person name="Ma J."/>
        </authorList>
    </citation>
    <scope>NUCLEOTIDE SEQUENCE [LARGE SCALE GENOMIC DNA]</scope>
    <source>
        <strain evidence="2">CGMCC 4.7289</strain>
    </source>
</reference>
<comment type="caution">
    <text evidence="1">The sequence shown here is derived from an EMBL/GenBank/DDBJ whole genome shotgun (WGS) entry which is preliminary data.</text>
</comment>
<gene>
    <name evidence="1" type="ORF">ACFOZ4_24825</name>
</gene>
<evidence type="ECO:0000313" key="2">
    <source>
        <dbReference type="Proteomes" id="UP001595816"/>
    </source>
</evidence>
<evidence type="ECO:0008006" key="3">
    <source>
        <dbReference type="Google" id="ProtNLM"/>
    </source>
</evidence>
<sequence>MRVTAFGDALRVAVQRSGRSLDELAEVLRERGTPVSASALSYWQNGGNRPERASSLAALATLEEVLGESPGALAALLGPRRPRGRRAVALPPDVRPPNLFWHQPDAVLRALAKLDATRADLADPVKLSQSFTYRVDEHGHEAAIRVHRLIRARRDGLRRFLFLTRCVTLPQPPAVTFTEGCHPGRFRADVPTSTCVFEFLLDRPLRAGETAMVEFGLRYPPGQLDTYVRVEIGRACRDVALRVVFDPRRVPVRCVGHFQPTVDAPLLTTSETGPHEQIQAFQYVTLDPAPGAYGISWQWPGP</sequence>
<protein>
    <recommendedName>
        <fullName evidence="3">XRE family transcriptional regulator</fullName>
    </recommendedName>
</protein>
<evidence type="ECO:0000313" key="1">
    <source>
        <dbReference type="EMBL" id="MFC4133850.1"/>
    </source>
</evidence>